<dbReference type="Pfam" id="PF00136">
    <property type="entry name" value="DNA_pol_B"/>
    <property type="match status" value="1"/>
</dbReference>
<dbReference type="CDD" id="cd05784">
    <property type="entry name" value="DNA_polB_II_exo"/>
    <property type="match status" value="1"/>
</dbReference>
<dbReference type="PANTHER" id="PTHR10322:SF23">
    <property type="entry name" value="DNA POLYMERASE DELTA CATALYTIC SUBUNIT"/>
    <property type="match status" value="1"/>
</dbReference>
<dbReference type="Pfam" id="PF21474">
    <property type="entry name" value="DNApolII_N"/>
    <property type="match status" value="1"/>
</dbReference>
<dbReference type="InterPro" id="IPR006133">
    <property type="entry name" value="DNA-dir_DNA_pol_B_exonuc"/>
</dbReference>
<evidence type="ECO:0000259" key="9">
    <source>
        <dbReference type="Pfam" id="PF03104"/>
    </source>
</evidence>
<dbReference type="NCBIfam" id="NF004421">
    <property type="entry name" value="PRK05762.1-2"/>
    <property type="match status" value="1"/>
</dbReference>
<dbReference type="InterPro" id="IPR036397">
    <property type="entry name" value="RNaseH_sf"/>
</dbReference>
<evidence type="ECO:0000256" key="7">
    <source>
        <dbReference type="RuleBase" id="RU000442"/>
    </source>
</evidence>
<dbReference type="InterPro" id="IPR043502">
    <property type="entry name" value="DNA/RNA_pol_sf"/>
</dbReference>
<keyword evidence="5 7" id="KW-0238">DNA-binding</keyword>
<dbReference type="FunFam" id="1.10.132.60:FF:000008">
    <property type="entry name" value="DNA polymerase"/>
    <property type="match status" value="1"/>
</dbReference>
<dbReference type="Gene3D" id="3.30.420.10">
    <property type="entry name" value="Ribonuclease H-like superfamily/Ribonuclease H"/>
    <property type="match status" value="1"/>
</dbReference>
<dbReference type="Gene3D" id="1.10.132.60">
    <property type="entry name" value="DNA polymerase family B, C-terminal domain"/>
    <property type="match status" value="1"/>
</dbReference>
<gene>
    <name evidence="11" type="primary">polB</name>
    <name evidence="11" type="ordered locus">YpsIP31758_3418</name>
</gene>
<sequence length="789" mass="90586">MGQTRQGFLLTRHWRDTPAGTEVEFWLATDEGPQHVRLPPQPSVAFIPAEQQQRAETVLRAERHWQLRPLALTDFHRRPVLGLYCTQHRQLIRLEKRLRESGVNVYEGDIRPPERFLMERFITAPVWFSGQENDHGPLLNTQLKPADDYRPTLKLVSLDIETSEHGELYCIGLEGCGQRQVYMLGPPNGETTGTPLDFNLEYVASRPLLLEKLNQWLAVHDPDAIIGWNLVQFDLRVLQKHADRYQIPLRFGRGGNLLEWREHGFKQGHFFASAAGRLIIDGIEALKSATWNFPSFSLESVSQTLLGEGKASDSPYQRMDEINQRFAHDKPALARYNLKDCELVTRIFAKTELLSFLLERSTVTGLAADRSGGSVAAFTHLYLPRMHRIGYVAPNLGELPEEHSPGGFVMDSQPGLYDSVLVLDYKSLYPSIIRTFLIDPVGLVAGMQQPDIQHSVPGFRGAWFSREKHCLPAIVNQIWQGREAAKRQQNKPLSQALKIIMNAFYGVLGSSGCRFFDPRLASSITLRGHEIMRQTRELIEAQGYQVIYGDTDSTFVWLKSAHNDEQATRIGNELVQLVNQWWQNHIQQNFNLPCALELEFEIHYRRFLMPTIRGAEQGSKKRYAGLISTPTGDQMVYKGLETVRTDWTPLAQQFQRELYLRIFQQQPYQDYVRDYVARTLNGELDEQLVYRKRLRRRLDDYQRNVPPHARAARLADEFNRKLGRPLQYQNGGWISYVMTTAGPEPLETRQSPIDYDHYLTRQLQPVADAILPFTQDDFTTLITGQMGLF</sequence>
<dbReference type="SUPFAM" id="SSF56672">
    <property type="entry name" value="DNA/RNA polymerases"/>
    <property type="match status" value="1"/>
</dbReference>
<dbReference type="GO" id="GO:0000166">
    <property type="term" value="F:nucleotide binding"/>
    <property type="evidence" value="ECO:0007669"/>
    <property type="project" value="InterPro"/>
</dbReference>
<feature type="domain" description="DNA-directed DNA polymerase family B exonuclease" evidence="9">
    <location>
        <begin position="209"/>
        <end position="301"/>
    </location>
</feature>
<keyword evidence="4 7" id="KW-0239">DNA-directed DNA polymerase</keyword>
<dbReference type="EC" id="2.7.7.7" evidence="7"/>
<reference evidence="11 12" key="1">
    <citation type="journal article" date="2007" name="PLoS Genet.">
        <title>The complete genome sequence of Yersinia pseudotuberculosis IP31758, the causative agent of Far East scarlet-like fever.</title>
        <authorList>
            <person name="Eppinger M."/>
            <person name="Rosovitz M.J."/>
            <person name="Fricke W.F."/>
            <person name="Rasko D.A."/>
            <person name="Kokorina G."/>
            <person name="Fayolle C."/>
            <person name="Lindler L.E."/>
            <person name="Carniel E."/>
            <person name="Ravel J."/>
        </authorList>
    </citation>
    <scope>NUCLEOTIDE SEQUENCE [LARGE SCALE GENOMIC DNA]</scope>
    <source>
        <strain evidence="11 12">IP 31758</strain>
    </source>
</reference>
<dbReference type="InterPro" id="IPR055208">
    <property type="entry name" value="PolB_insertion"/>
</dbReference>
<dbReference type="PROSITE" id="PS00116">
    <property type="entry name" value="DNA_POLYMERASE_B"/>
    <property type="match status" value="1"/>
</dbReference>
<evidence type="ECO:0000256" key="6">
    <source>
        <dbReference type="ARBA" id="ARBA00049244"/>
    </source>
</evidence>
<dbReference type="InterPro" id="IPR006134">
    <property type="entry name" value="DNA-dir_DNA_pol_B_multi_dom"/>
</dbReference>
<evidence type="ECO:0000256" key="4">
    <source>
        <dbReference type="ARBA" id="ARBA00022932"/>
    </source>
</evidence>
<dbReference type="NCBIfam" id="NF004422">
    <property type="entry name" value="PRK05762.1-4"/>
    <property type="match status" value="1"/>
</dbReference>
<dbReference type="FunFam" id="3.30.420.10:FF:000052">
    <property type="entry name" value="DNA polymerase"/>
    <property type="match status" value="1"/>
</dbReference>
<proteinExistence type="inferred from homology"/>
<dbReference type="GO" id="GO:0045004">
    <property type="term" value="P:DNA replication proofreading"/>
    <property type="evidence" value="ECO:0007669"/>
    <property type="project" value="TreeGrafter"/>
</dbReference>
<evidence type="ECO:0000259" key="8">
    <source>
        <dbReference type="Pfam" id="PF00136"/>
    </source>
</evidence>
<evidence type="ECO:0000313" key="12">
    <source>
        <dbReference type="Proteomes" id="UP000002412"/>
    </source>
</evidence>
<dbReference type="Pfam" id="PF22587">
    <property type="entry name" value="DNApolII_insertion"/>
    <property type="match status" value="1"/>
</dbReference>
<dbReference type="Gene3D" id="3.90.1600.10">
    <property type="entry name" value="Palm domain of DNA polymerase"/>
    <property type="match status" value="2"/>
</dbReference>
<dbReference type="FunFam" id="3.90.1600.10:FF:000030">
    <property type="entry name" value="DNA polymerase II"/>
    <property type="match status" value="1"/>
</dbReference>
<dbReference type="RefSeq" id="WP_012105679.1">
    <property type="nucleotide sequence ID" value="NC_009708.1"/>
</dbReference>
<evidence type="ECO:0000256" key="1">
    <source>
        <dbReference type="ARBA" id="ARBA00005755"/>
    </source>
</evidence>
<dbReference type="FunFam" id="3.90.1600.10:FF:000009">
    <property type="entry name" value="DNA polymerase"/>
    <property type="match status" value="1"/>
</dbReference>
<dbReference type="HOGENOM" id="CLU_018487_0_0_6"/>
<dbReference type="PRINTS" id="PR00106">
    <property type="entry name" value="DNAPOLB"/>
</dbReference>
<feature type="domain" description="DNA-directed DNA polymerase family B multifunctional" evidence="8">
    <location>
        <begin position="383"/>
        <end position="768"/>
    </location>
</feature>
<dbReference type="Proteomes" id="UP000002412">
    <property type="component" value="Chromosome"/>
</dbReference>
<dbReference type="SUPFAM" id="SSF53098">
    <property type="entry name" value="Ribonuclease H-like"/>
    <property type="match status" value="1"/>
</dbReference>
<dbReference type="InterPro" id="IPR050240">
    <property type="entry name" value="DNA_pol_type-B"/>
</dbReference>
<dbReference type="AlphaFoldDB" id="A0A0U1QZJ6"/>
<evidence type="ECO:0000259" key="10">
    <source>
        <dbReference type="Pfam" id="PF22587"/>
    </source>
</evidence>
<evidence type="ECO:0000256" key="5">
    <source>
        <dbReference type="ARBA" id="ARBA00023125"/>
    </source>
</evidence>
<dbReference type="GO" id="GO:0008296">
    <property type="term" value="F:3'-5'-DNA exonuclease activity"/>
    <property type="evidence" value="ECO:0007669"/>
    <property type="project" value="TreeGrafter"/>
</dbReference>
<feature type="domain" description="DNA polymerase II insertion" evidence="10">
    <location>
        <begin position="43"/>
        <end position="103"/>
    </location>
</feature>
<comment type="catalytic activity">
    <reaction evidence="6 7">
        <text>DNA(n) + a 2'-deoxyribonucleoside 5'-triphosphate = DNA(n+1) + diphosphate</text>
        <dbReference type="Rhea" id="RHEA:22508"/>
        <dbReference type="Rhea" id="RHEA-COMP:17339"/>
        <dbReference type="Rhea" id="RHEA-COMP:17340"/>
        <dbReference type="ChEBI" id="CHEBI:33019"/>
        <dbReference type="ChEBI" id="CHEBI:61560"/>
        <dbReference type="ChEBI" id="CHEBI:173112"/>
        <dbReference type="EC" id="2.7.7.7"/>
    </reaction>
</comment>
<dbReference type="InterPro" id="IPR017964">
    <property type="entry name" value="DNA-dir_DNA_pol_B_CS"/>
</dbReference>
<dbReference type="GO" id="GO:0009432">
    <property type="term" value="P:SOS response"/>
    <property type="evidence" value="ECO:0007669"/>
    <property type="project" value="TreeGrafter"/>
</dbReference>
<name>A0A0U1QZJ6_YERP3</name>
<protein>
    <recommendedName>
        <fullName evidence="7">DNA polymerase</fullName>
        <ecNumber evidence="7">2.7.7.7</ecNumber>
    </recommendedName>
</protein>
<accession>A0A0U1QZJ6</accession>
<dbReference type="PANTHER" id="PTHR10322">
    <property type="entry name" value="DNA POLYMERASE CATALYTIC SUBUNIT"/>
    <property type="match status" value="1"/>
</dbReference>
<evidence type="ECO:0000313" key="11">
    <source>
        <dbReference type="EMBL" id="ABS48225.1"/>
    </source>
</evidence>
<dbReference type="Gene3D" id="1.10.287.690">
    <property type="entry name" value="Helix hairpin bin"/>
    <property type="match status" value="1"/>
</dbReference>
<dbReference type="GO" id="GO:0003677">
    <property type="term" value="F:DNA binding"/>
    <property type="evidence" value="ECO:0007669"/>
    <property type="project" value="UniProtKB-KW"/>
</dbReference>
<keyword evidence="2 7" id="KW-0808">Transferase</keyword>
<keyword evidence="3 7" id="KW-0548">Nucleotidyltransferase</keyword>
<evidence type="ECO:0000256" key="2">
    <source>
        <dbReference type="ARBA" id="ARBA00022679"/>
    </source>
</evidence>
<comment type="similarity">
    <text evidence="1 7">Belongs to the DNA polymerase type-B family.</text>
</comment>
<dbReference type="Pfam" id="PF03104">
    <property type="entry name" value="DNA_pol_B_exo1"/>
    <property type="match status" value="1"/>
</dbReference>
<dbReference type="Gene3D" id="2.40.50.590">
    <property type="match status" value="2"/>
</dbReference>
<dbReference type="EMBL" id="CP000720">
    <property type="protein sequence ID" value="ABS48225.1"/>
    <property type="molecule type" value="Genomic_DNA"/>
</dbReference>
<dbReference type="KEGG" id="ypi:YpsIP31758_3418"/>
<dbReference type="InterPro" id="IPR042087">
    <property type="entry name" value="DNA_pol_B_thumb"/>
</dbReference>
<evidence type="ECO:0000256" key="3">
    <source>
        <dbReference type="ARBA" id="ARBA00022695"/>
    </source>
</evidence>
<dbReference type="SMART" id="SM00486">
    <property type="entry name" value="POLBc"/>
    <property type="match status" value="1"/>
</dbReference>
<dbReference type="NCBIfam" id="NF004420">
    <property type="entry name" value="PRK05762.1-1"/>
    <property type="match status" value="1"/>
</dbReference>
<dbReference type="InterPro" id="IPR023211">
    <property type="entry name" value="DNA_pol_palm_dom_sf"/>
</dbReference>
<dbReference type="InterPro" id="IPR012337">
    <property type="entry name" value="RNaseH-like_sf"/>
</dbReference>
<keyword evidence="7" id="KW-0235">DNA replication</keyword>
<organism evidence="11 12">
    <name type="scientific">Yersinia pseudotuberculosis serotype O:1b (strain IP 31758)</name>
    <dbReference type="NCBI Taxonomy" id="349747"/>
    <lineage>
        <taxon>Bacteria</taxon>
        <taxon>Pseudomonadati</taxon>
        <taxon>Pseudomonadota</taxon>
        <taxon>Gammaproteobacteria</taxon>
        <taxon>Enterobacterales</taxon>
        <taxon>Yersiniaceae</taxon>
        <taxon>Yersinia</taxon>
    </lineage>
</organism>
<dbReference type="InterPro" id="IPR006172">
    <property type="entry name" value="DNA-dir_DNA_pol_B"/>
</dbReference>
<dbReference type="GO" id="GO:0003887">
    <property type="term" value="F:DNA-directed DNA polymerase activity"/>
    <property type="evidence" value="ECO:0007669"/>
    <property type="project" value="UniProtKB-KW"/>
</dbReference>
<dbReference type="CDD" id="cd05537">
    <property type="entry name" value="POLBc_Pol_II"/>
    <property type="match status" value="1"/>
</dbReference>